<dbReference type="InterPro" id="IPR011989">
    <property type="entry name" value="ARM-like"/>
</dbReference>
<feature type="compositionally biased region" description="Basic residues" evidence="1">
    <location>
        <begin position="135"/>
        <end position="146"/>
    </location>
</feature>
<organism evidence="2">
    <name type="scientific">Ananas comosus var. bracteatus</name>
    <name type="common">red pineapple</name>
    <dbReference type="NCBI Taxonomy" id="296719"/>
    <lineage>
        <taxon>Eukaryota</taxon>
        <taxon>Viridiplantae</taxon>
        <taxon>Streptophyta</taxon>
        <taxon>Embryophyta</taxon>
        <taxon>Tracheophyta</taxon>
        <taxon>Spermatophyta</taxon>
        <taxon>Magnoliopsida</taxon>
        <taxon>Liliopsida</taxon>
        <taxon>Poales</taxon>
        <taxon>Bromeliaceae</taxon>
        <taxon>Bromelioideae</taxon>
        <taxon>Ananas</taxon>
    </lineage>
</organism>
<dbReference type="Pfam" id="PF01603">
    <property type="entry name" value="B56"/>
    <property type="match status" value="2"/>
</dbReference>
<dbReference type="PANTHER" id="PTHR10257">
    <property type="entry name" value="SERINE/THREONINE PROTEIN PHOSPHATASE 2A PP2A REGULATORY SUBUNIT B"/>
    <property type="match status" value="1"/>
</dbReference>
<evidence type="ECO:0000313" key="2">
    <source>
        <dbReference type="EMBL" id="CAD1821304.1"/>
    </source>
</evidence>
<feature type="region of interest" description="Disordered" evidence="1">
    <location>
        <begin position="128"/>
        <end position="180"/>
    </location>
</feature>
<evidence type="ECO:0000256" key="1">
    <source>
        <dbReference type="SAM" id="MobiDB-lite"/>
    </source>
</evidence>
<protein>
    <submittedName>
        <fullName evidence="2">Uncharacterized protein</fullName>
    </submittedName>
</protein>
<dbReference type="InterPro" id="IPR016024">
    <property type="entry name" value="ARM-type_fold"/>
</dbReference>
<sequence>MGASANSPKLRPKRKSTTLKHLFDLDSKAGVGDGDGGFACALPRPPSSPESNAEELVEAISLCGSRVFTFTDPSESPSDRDAQRARLLRVLSAVRAARRPLPPGILRPLFALLSANLFRPLPPPPPLLPPPSRIPPRRRRLPRRVPRAAVAAPQHRLRHPVGGGVERGAGRPPRARRARVPVRAGGAVRVGGPAGARPAEGRVPPAVREADGRARVHAAVDARRAAGGAAVRGRGAAGDLGERDRRVRGAAEGGAPGAPAAGAAAAAPPQGDGAYHRQLSYCVMQFVRKEPALADAVARGLLRCWPRTSSHKEVLMIGELEELLDLLDLPLFRKLAPPLCAQIARCSTSCNSQVAERALYVWNNEQFVKMASCLMQEILPPTVDSIEKNLKTHWSKSVRQLTTSVKNMLEEMEPGSTQSASKRSIRENPRSGAKRAKGR</sequence>
<feature type="compositionally biased region" description="Low complexity" evidence="1">
    <location>
        <begin position="257"/>
        <end position="269"/>
    </location>
</feature>
<gene>
    <name evidence="2" type="ORF">CB5_LOCUS4515</name>
</gene>
<dbReference type="AlphaFoldDB" id="A0A6V7NSG3"/>
<dbReference type="SUPFAM" id="SSF48371">
    <property type="entry name" value="ARM repeat"/>
    <property type="match status" value="1"/>
</dbReference>
<dbReference type="InterPro" id="IPR002554">
    <property type="entry name" value="PP2A_B56"/>
</dbReference>
<feature type="region of interest" description="Disordered" evidence="1">
    <location>
        <begin position="232"/>
        <end position="269"/>
    </location>
</feature>
<reference evidence="2" key="1">
    <citation type="submission" date="2020-07" db="EMBL/GenBank/DDBJ databases">
        <authorList>
            <person name="Lin J."/>
        </authorList>
    </citation>
    <scope>NUCLEOTIDE SEQUENCE</scope>
</reference>
<dbReference type="GO" id="GO:0000159">
    <property type="term" value="C:protein phosphatase type 2A complex"/>
    <property type="evidence" value="ECO:0007669"/>
    <property type="project" value="InterPro"/>
</dbReference>
<dbReference type="EMBL" id="LR862141">
    <property type="protein sequence ID" value="CAD1821304.1"/>
    <property type="molecule type" value="Genomic_DNA"/>
</dbReference>
<name>A0A6V7NSG3_ANACO</name>
<feature type="compositionally biased region" description="Basic and acidic residues" evidence="1">
    <location>
        <begin position="240"/>
        <end position="249"/>
    </location>
</feature>
<accession>A0A6V7NSG3</accession>
<dbReference type="Gene3D" id="1.25.10.10">
    <property type="entry name" value="Leucine-rich Repeat Variant"/>
    <property type="match status" value="2"/>
</dbReference>
<proteinExistence type="predicted"/>
<dbReference type="PANTHER" id="PTHR10257:SF28">
    <property type="entry name" value="SERINE_THREONINE PROTEIN PHOSPHATASE 2A REGULATORY SUBUNIT"/>
    <property type="match status" value="1"/>
</dbReference>
<feature type="region of interest" description="Disordered" evidence="1">
    <location>
        <begin position="409"/>
        <end position="439"/>
    </location>
</feature>
<dbReference type="GO" id="GO:0007165">
    <property type="term" value="P:signal transduction"/>
    <property type="evidence" value="ECO:0007669"/>
    <property type="project" value="InterPro"/>
</dbReference>
<dbReference type="GO" id="GO:0019888">
    <property type="term" value="F:protein phosphatase regulator activity"/>
    <property type="evidence" value="ECO:0007669"/>
    <property type="project" value="InterPro"/>
</dbReference>